<gene>
    <name evidence="9" type="primary">dpnM</name>
    <name evidence="9" type="ORF">H0A61_01259</name>
</gene>
<dbReference type="AlphaFoldDB" id="A0A8A0RNX3"/>
<dbReference type="Proteomes" id="UP000662904">
    <property type="component" value="Chromosome"/>
</dbReference>
<dbReference type="GO" id="GO:1904047">
    <property type="term" value="F:S-adenosyl-L-methionine binding"/>
    <property type="evidence" value="ECO:0007669"/>
    <property type="project" value="TreeGrafter"/>
</dbReference>
<dbReference type="InterPro" id="IPR002052">
    <property type="entry name" value="DNA_methylase_N6_adenine_CS"/>
</dbReference>
<dbReference type="GO" id="GO:0009307">
    <property type="term" value="P:DNA restriction-modification system"/>
    <property type="evidence" value="ECO:0007669"/>
    <property type="project" value="InterPro"/>
</dbReference>
<name>A0A8A0RNX3_9FIRM</name>
<keyword evidence="5 7" id="KW-0949">S-adenosyl-L-methionine</keyword>
<keyword evidence="10" id="KW-1185">Reference proteome</keyword>
<organism evidence="9 10">
    <name type="scientific">Koleobacter methoxysyntrophicus</name>
    <dbReference type="NCBI Taxonomy" id="2751313"/>
    <lineage>
        <taxon>Bacteria</taxon>
        <taxon>Bacillati</taxon>
        <taxon>Bacillota</taxon>
        <taxon>Clostridia</taxon>
        <taxon>Koleobacterales</taxon>
        <taxon>Koleobacteraceae</taxon>
        <taxon>Koleobacter</taxon>
    </lineage>
</organism>
<evidence type="ECO:0000256" key="6">
    <source>
        <dbReference type="ARBA" id="ARBA00047942"/>
    </source>
</evidence>
<dbReference type="Gene3D" id="1.10.1020.10">
    <property type="entry name" value="Adenine-specific Methyltransferase, Domain 2"/>
    <property type="match status" value="1"/>
</dbReference>
<dbReference type="EC" id="2.1.1.72" evidence="2 7"/>
<evidence type="ECO:0000256" key="5">
    <source>
        <dbReference type="ARBA" id="ARBA00022691"/>
    </source>
</evidence>
<evidence type="ECO:0000256" key="1">
    <source>
        <dbReference type="ARBA" id="ARBA00006594"/>
    </source>
</evidence>
<dbReference type="PROSITE" id="PS00092">
    <property type="entry name" value="N6_MTASE"/>
    <property type="match status" value="1"/>
</dbReference>
<dbReference type="KEGG" id="kme:H0A61_01259"/>
<dbReference type="PANTHER" id="PTHR30481:SF3">
    <property type="entry name" value="DNA ADENINE METHYLASE"/>
    <property type="match status" value="1"/>
</dbReference>
<evidence type="ECO:0000256" key="8">
    <source>
        <dbReference type="SAM" id="Coils"/>
    </source>
</evidence>
<dbReference type="PANTHER" id="PTHR30481">
    <property type="entry name" value="DNA ADENINE METHYLASE"/>
    <property type="match status" value="1"/>
</dbReference>
<comment type="catalytic activity">
    <reaction evidence="6 7">
        <text>a 2'-deoxyadenosine in DNA + S-adenosyl-L-methionine = an N(6)-methyl-2'-deoxyadenosine in DNA + S-adenosyl-L-homocysteine + H(+)</text>
        <dbReference type="Rhea" id="RHEA:15197"/>
        <dbReference type="Rhea" id="RHEA-COMP:12418"/>
        <dbReference type="Rhea" id="RHEA-COMP:12419"/>
        <dbReference type="ChEBI" id="CHEBI:15378"/>
        <dbReference type="ChEBI" id="CHEBI:57856"/>
        <dbReference type="ChEBI" id="CHEBI:59789"/>
        <dbReference type="ChEBI" id="CHEBI:90615"/>
        <dbReference type="ChEBI" id="CHEBI:90616"/>
        <dbReference type="EC" id="2.1.1.72"/>
    </reaction>
</comment>
<keyword evidence="3 7" id="KW-0489">Methyltransferase</keyword>
<dbReference type="PRINTS" id="PR00505">
    <property type="entry name" value="D12N6MTFRASE"/>
</dbReference>
<dbReference type="InterPro" id="IPR023095">
    <property type="entry name" value="Ade_MeTrfase_dom_2"/>
</dbReference>
<dbReference type="REBASE" id="474799">
    <property type="entry name" value="M1.KmeB1ORF1259P"/>
</dbReference>
<dbReference type="GO" id="GO:0006298">
    <property type="term" value="P:mismatch repair"/>
    <property type="evidence" value="ECO:0007669"/>
    <property type="project" value="TreeGrafter"/>
</dbReference>
<dbReference type="GO" id="GO:0009007">
    <property type="term" value="F:site-specific DNA-methyltransferase (adenine-specific) activity"/>
    <property type="evidence" value="ECO:0007669"/>
    <property type="project" value="UniProtKB-UniRule"/>
</dbReference>
<protein>
    <recommendedName>
        <fullName evidence="2 7">Site-specific DNA-methyltransferase (adenine-specific)</fullName>
        <ecNumber evidence="2 7">2.1.1.72</ecNumber>
    </recommendedName>
</protein>
<evidence type="ECO:0000256" key="2">
    <source>
        <dbReference type="ARBA" id="ARBA00011900"/>
    </source>
</evidence>
<dbReference type="Pfam" id="PF02086">
    <property type="entry name" value="MethyltransfD12"/>
    <property type="match status" value="1"/>
</dbReference>
<sequence>MIIDNPHLSVENQNYYYERHFLKSKIDDIILKDSFKGSDKEMQILNSIEAIADKSLGGFNNAKPFLKWAGGKTQLLDELYKRLPSSLIQNGEIERYVEPFVGGGAFFFFLKRNFKIKESLLIDINKELIIGFKVIQSNMNELIDELNSLEGKYLKLSEEQRKDFYYSIRDEYNRQKDNFDYVNYNLNWVRRAAYLIFLNKTCFNGLYRLNKKGEFNVPFGKYKNPTICDSENIIEVHKALEHTEIICADFEESKNYIRKNTLVYLDPPYRPLNTTSNFTSYNEDGFDDDDQRRLADFFKEMNKRGAYLILSNSDPKNENENDNFFDELYSGFIIERVKAKRYINSDGNKRGDINELIIRNYD</sequence>
<evidence type="ECO:0000313" key="9">
    <source>
        <dbReference type="EMBL" id="QSQ08906.1"/>
    </source>
</evidence>
<keyword evidence="8" id="KW-0175">Coiled coil</keyword>
<dbReference type="NCBIfam" id="TIGR00571">
    <property type="entry name" value="dam"/>
    <property type="match status" value="1"/>
</dbReference>
<dbReference type="SUPFAM" id="SSF53335">
    <property type="entry name" value="S-adenosyl-L-methionine-dependent methyltransferases"/>
    <property type="match status" value="1"/>
</dbReference>
<comment type="similarity">
    <text evidence="1 7">Belongs to the N(4)/N(6)-methyltransferase family.</text>
</comment>
<dbReference type="InterPro" id="IPR012327">
    <property type="entry name" value="MeTrfase_D12"/>
</dbReference>
<proteinExistence type="inferred from homology"/>
<keyword evidence="4 7" id="KW-0808">Transferase</keyword>
<accession>A0A8A0RNX3</accession>
<dbReference type="GO" id="GO:0032259">
    <property type="term" value="P:methylation"/>
    <property type="evidence" value="ECO:0007669"/>
    <property type="project" value="UniProtKB-KW"/>
</dbReference>
<dbReference type="GO" id="GO:0043565">
    <property type="term" value="F:sequence-specific DNA binding"/>
    <property type="evidence" value="ECO:0007669"/>
    <property type="project" value="TreeGrafter"/>
</dbReference>
<evidence type="ECO:0000313" key="10">
    <source>
        <dbReference type="Proteomes" id="UP000662904"/>
    </source>
</evidence>
<feature type="coiled-coil region" evidence="8">
    <location>
        <begin position="132"/>
        <end position="159"/>
    </location>
</feature>
<evidence type="ECO:0000256" key="3">
    <source>
        <dbReference type="ARBA" id="ARBA00022603"/>
    </source>
</evidence>
<dbReference type="InterPro" id="IPR029063">
    <property type="entry name" value="SAM-dependent_MTases_sf"/>
</dbReference>
<dbReference type="EMBL" id="CP059066">
    <property type="protein sequence ID" value="QSQ08906.1"/>
    <property type="molecule type" value="Genomic_DNA"/>
</dbReference>
<reference evidence="9" key="1">
    <citation type="submission" date="2020-07" db="EMBL/GenBank/DDBJ databases">
        <title>Koleobacter methoxysyntrophicus gen. nov., sp. nov., a novel anaerobic bacterium isolated from deep subsurface oil field and proposal of Koleobacterales ord. nov. in the phylum Firmicutes.</title>
        <authorList>
            <person name="Sakamoto S."/>
            <person name="Tamaki H."/>
        </authorList>
    </citation>
    <scope>NUCLEOTIDE SEQUENCE</scope>
    <source>
        <strain evidence="9">NRmbB1</strain>
    </source>
</reference>
<dbReference type="Gene3D" id="3.40.50.150">
    <property type="entry name" value="Vaccinia Virus protein VP39"/>
    <property type="match status" value="1"/>
</dbReference>
<evidence type="ECO:0000256" key="4">
    <source>
        <dbReference type="ARBA" id="ARBA00022679"/>
    </source>
</evidence>
<evidence type="ECO:0000256" key="7">
    <source>
        <dbReference type="RuleBase" id="RU361257"/>
    </source>
</evidence>